<dbReference type="InterPro" id="IPR050617">
    <property type="entry name" value="E3_ligase_FN3/SPRY"/>
</dbReference>
<proteinExistence type="predicted"/>
<feature type="domain" description="PA14" evidence="3">
    <location>
        <begin position="478"/>
        <end position="614"/>
    </location>
</feature>
<dbReference type="Gene3D" id="3.90.182.10">
    <property type="entry name" value="Toxin - Anthrax Protective Antigen,domain 1"/>
    <property type="match status" value="1"/>
</dbReference>
<dbReference type="PANTHER" id="PTHR24099:SF11">
    <property type="entry name" value="FIBRONECTIN TYPE III DOMAIN-CONTAINING 3BA-RELATED"/>
    <property type="match status" value="1"/>
</dbReference>
<keyword evidence="5" id="KW-1185">Reference proteome</keyword>
<evidence type="ECO:0000259" key="2">
    <source>
        <dbReference type="PROSITE" id="PS50853"/>
    </source>
</evidence>
<feature type="coiled-coil region" evidence="1">
    <location>
        <begin position="235"/>
        <end position="262"/>
    </location>
</feature>
<dbReference type="Pfam" id="PF00041">
    <property type="entry name" value="fn3"/>
    <property type="match status" value="3"/>
</dbReference>
<dbReference type="Gene3D" id="2.60.40.10">
    <property type="entry name" value="Immunoglobulins"/>
    <property type="match status" value="7"/>
</dbReference>
<organism evidence="4 5">
    <name type="scientific">Paenibacillus rhizoplanae</name>
    <dbReference type="NCBI Taxonomy" id="1917181"/>
    <lineage>
        <taxon>Bacteria</taxon>
        <taxon>Bacillati</taxon>
        <taxon>Bacillota</taxon>
        <taxon>Bacilli</taxon>
        <taxon>Bacillales</taxon>
        <taxon>Paenibacillaceae</taxon>
        <taxon>Paenibacillus</taxon>
    </lineage>
</organism>
<feature type="domain" description="Fibronectin type-III" evidence="2">
    <location>
        <begin position="1105"/>
        <end position="1185"/>
    </location>
</feature>
<dbReference type="PANTHER" id="PTHR24099">
    <property type="entry name" value="E3 UBIQUITIN-PROTEIN LIGASE TRIM36-RELATED"/>
    <property type="match status" value="1"/>
</dbReference>
<feature type="domain" description="Fibronectin type-III" evidence="2">
    <location>
        <begin position="700"/>
        <end position="780"/>
    </location>
</feature>
<dbReference type="SUPFAM" id="SSF56988">
    <property type="entry name" value="Anthrax protective antigen"/>
    <property type="match status" value="1"/>
</dbReference>
<dbReference type="SUPFAM" id="SSF49785">
    <property type="entry name" value="Galactose-binding domain-like"/>
    <property type="match status" value="1"/>
</dbReference>
<keyword evidence="1" id="KW-0175">Coiled coil</keyword>
<evidence type="ECO:0000259" key="3">
    <source>
        <dbReference type="PROSITE" id="PS51820"/>
    </source>
</evidence>
<evidence type="ECO:0000313" key="4">
    <source>
        <dbReference type="EMBL" id="MFD2409394.1"/>
    </source>
</evidence>
<evidence type="ECO:0000256" key="1">
    <source>
        <dbReference type="SAM" id="Coils"/>
    </source>
</evidence>
<reference evidence="5" key="1">
    <citation type="journal article" date="2019" name="Int. J. Syst. Evol. Microbiol.">
        <title>The Global Catalogue of Microorganisms (GCM) 10K type strain sequencing project: providing services to taxonomists for standard genome sequencing and annotation.</title>
        <authorList>
            <consortium name="The Broad Institute Genomics Platform"/>
            <consortium name="The Broad Institute Genome Sequencing Center for Infectious Disease"/>
            <person name="Wu L."/>
            <person name="Ma J."/>
        </authorList>
    </citation>
    <scope>NUCLEOTIDE SEQUENCE [LARGE SCALE GENOMIC DNA]</scope>
    <source>
        <strain evidence="5">CCM 8725</strain>
    </source>
</reference>
<feature type="domain" description="Fibronectin type-III" evidence="2">
    <location>
        <begin position="616"/>
        <end position="699"/>
    </location>
</feature>
<protein>
    <submittedName>
        <fullName evidence="4">Fibronectin type III domain-containing protein</fullName>
    </submittedName>
</protein>
<dbReference type="InterPro" id="IPR011658">
    <property type="entry name" value="PA14_dom"/>
</dbReference>
<dbReference type="EMBL" id="JBHUKY010000014">
    <property type="protein sequence ID" value="MFD2409394.1"/>
    <property type="molecule type" value="Genomic_DNA"/>
</dbReference>
<dbReference type="InterPro" id="IPR008979">
    <property type="entry name" value="Galactose-bd-like_sf"/>
</dbReference>
<feature type="domain" description="Fibronectin type-III" evidence="2">
    <location>
        <begin position="1024"/>
        <end position="1104"/>
    </location>
</feature>
<feature type="domain" description="Fibronectin type-III" evidence="2">
    <location>
        <begin position="1186"/>
        <end position="1269"/>
    </location>
</feature>
<dbReference type="InterPro" id="IPR036116">
    <property type="entry name" value="FN3_sf"/>
</dbReference>
<dbReference type="SUPFAM" id="SSF49265">
    <property type="entry name" value="Fibronectin type III"/>
    <property type="match status" value="3"/>
</dbReference>
<dbReference type="InterPro" id="IPR037524">
    <property type="entry name" value="PA14/GLEYA"/>
</dbReference>
<dbReference type="SMART" id="SM00758">
    <property type="entry name" value="PA14"/>
    <property type="match status" value="1"/>
</dbReference>
<dbReference type="Pfam" id="PF07691">
    <property type="entry name" value="PA14"/>
    <property type="match status" value="1"/>
</dbReference>
<feature type="domain" description="Fibronectin type-III" evidence="2">
    <location>
        <begin position="781"/>
        <end position="861"/>
    </location>
</feature>
<dbReference type="Gene3D" id="2.60.120.430">
    <property type="entry name" value="Galactose-binding lectin"/>
    <property type="match status" value="1"/>
</dbReference>
<dbReference type="RefSeq" id="WP_209991481.1">
    <property type="nucleotide sequence ID" value="NZ_JBHUKY010000014.1"/>
</dbReference>
<name>A0ABW5F481_9BACL</name>
<dbReference type="PROSITE" id="PS50853">
    <property type="entry name" value="FN3"/>
    <property type="match status" value="7"/>
</dbReference>
<sequence>MTNKKSLISKILCFIILAQFLTPFVGFSEMKISAQDSVLKIRFQPEETPLQDGELADSGAVFSVKNQYAYGWNMDHTDATVSRDTYDNSGISSLTRIHPDGKWEIALDNGTYEVSVTVGDSVYSSNNSLTVENIKVMEGLTLEAGQHRTVKKKVAVEDGRLTLSQINAAGIETALNSIDISLVNTYTPALIPPQIRLPFEPNKVAGDKVLLSGSMTNVHNAPPFIRVNGLQGEISRHIREQIESNEQQIQQLSQNAVAIRNSDIEAIQSSIRSSGNKPAIIVTGQLNLESSVTFGSAEQPVILIVDGMNTNRNLNVTVYGSLILRGGLNANTELDVNVINPAPDENLGNLWVQGTVHLNNNSNIHVDNELFAGSLVYNNGSLDLSAKRIVVQGNMNINTMVTMNVDEEMSVGEVVSNNSRAELNVAQGDLFVRDNVSVNNHLNINTGGLFAVGGNVISNQRPVIHTGNEQAGRTLLKYVLSGLKAEYYSNNNFTGKKAVKVDESISLAGQPVLGVTGIADQHFSVRWTGQIQPNYTDQYIFSARTSGGVRLWVNDQLLVDDWTTKQHVEQGTIQLEAGKKYDLKMEYANDMGNPQASLFWESEQQIREVVPSLSLRPFSIPAVNASATDTSITLSWPSLFNADGYEVEFDKEVTVLGSEPYFTEGDLSPGTEHFYRIRAISGDIKGEWSITSSYWTLPAAPLNIQMNATSHTITLEWEPVIGASSYEIEVNNSTKNIGHVLTYQETDLNPNMPKVFRIRAVNSSGSGAWSEVVSKTTLVGVPSKLQGIADDQAIHLHWDAVSGAIAYDLEIDGVVSNNITGNSFIHGSLQSNSKHSYRVRAKNDDGISEWSDTITVHTLPAVPQNFTAQVEGSSVHVAWDPVAGATGYDIEVDGDVLDNELKLEFTHSQLPLNSEHTYRVRAKNEDRVGSWTKTIIYSTHAGVPANIQTSVNSNEITITWDVVVGALSYDIELDGTTIRNVSDNLYIHKKLVPFSAHKYRVRAVNAAGAAEWSGFVTATTTFGKPSNLKALAKNTSIELTWDKVESATGYDLLVDGEVLNNEESLSYKHTGLEPYSWHNYRVRAKQGSFLGEWSEPLTISTVLGIPGNVKTETKSNQIRLSWDSVKGATGYEIEADGTIIDNGSKVIFAHTGLLPNTKHSYRIRAKNTQVVSDWSEWTTIVTGITAPEVPKNLRGEVTVNSVQLAWDSVNGASGYDLEVDGQLISNSNQLEYTHSGLEPNTMHNYRVRAKNAGVSSDWSELLKKTTTPALTIKPEKDSQLNFVMIIPYKSDKSERRVTVTYNAKDLEVMDLRAETPEMELGTGSIAGSPINIIQFEPGKIVFSVQMSNKAAMNTIIFTALTNQFTKVTYTIE</sequence>
<evidence type="ECO:0000313" key="5">
    <source>
        <dbReference type="Proteomes" id="UP001597448"/>
    </source>
</evidence>
<dbReference type="Proteomes" id="UP001597448">
    <property type="component" value="Unassembled WGS sequence"/>
</dbReference>
<accession>A0ABW5F481</accession>
<dbReference type="InterPro" id="IPR013783">
    <property type="entry name" value="Ig-like_fold"/>
</dbReference>
<feature type="domain" description="Fibronectin type-III" evidence="2">
    <location>
        <begin position="943"/>
        <end position="1023"/>
    </location>
</feature>
<gene>
    <name evidence="4" type="ORF">ACFSX3_05915</name>
</gene>
<dbReference type="SMART" id="SM00060">
    <property type="entry name" value="FN3"/>
    <property type="match status" value="9"/>
</dbReference>
<dbReference type="PROSITE" id="PS51820">
    <property type="entry name" value="PA14"/>
    <property type="match status" value="1"/>
</dbReference>
<dbReference type="InterPro" id="IPR003961">
    <property type="entry name" value="FN3_dom"/>
</dbReference>
<dbReference type="CDD" id="cd00063">
    <property type="entry name" value="FN3"/>
    <property type="match status" value="8"/>
</dbReference>
<comment type="caution">
    <text evidence="4">The sequence shown here is derived from an EMBL/GenBank/DDBJ whole genome shotgun (WGS) entry which is preliminary data.</text>
</comment>